<reference evidence="2 3" key="1">
    <citation type="submission" date="2020-08" db="EMBL/GenBank/DDBJ databases">
        <title>Novel species isolated from subtropical streams in China.</title>
        <authorList>
            <person name="Lu H."/>
        </authorList>
    </citation>
    <scope>NUCLEOTIDE SEQUENCE [LARGE SCALE GENOMIC DNA]</scope>
    <source>
        <strain evidence="2 3">KACC 16656</strain>
    </source>
</reference>
<dbReference type="PROSITE" id="PS50987">
    <property type="entry name" value="HTH_ARSR_2"/>
    <property type="match status" value="1"/>
</dbReference>
<dbReference type="CDD" id="cd00090">
    <property type="entry name" value="HTH_ARSR"/>
    <property type="match status" value="1"/>
</dbReference>
<dbReference type="RefSeq" id="WP_186923181.1">
    <property type="nucleotide sequence ID" value="NZ_JACOFW010000013.1"/>
</dbReference>
<dbReference type="InterPro" id="IPR001845">
    <property type="entry name" value="HTH_ArsR_DNA-bd_dom"/>
</dbReference>
<gene>
    <name evidence="2" type="ORF">H8K52_12185</name>
</gene>
<dbReference type="InterPro" id="IPR036388">
    <property type="entry name" value="WH-like_DNA-bd_sf"/>
</dbReference>
<dbReference type="InterPro" id="IPR011991">
    <property type="entry name" value="ArsR-like_HTH"/>
</dbReference>
<dbReference type="InterPro" id="IPR036390">
    <property type="entry name" value="WH_DNA-bd_sf"/>
</dbReference>
<dbReference type="PRINTS" id="PR00778">
    <property type="entry name" value="HTHARSR"/>
</dbReference>
<dbReference type="Gene3D" id="1.10.10.10">
    <property type="entry name" value="Winged helix-like DNA-binding domain superfamily/Winged helix DNA-binding domain"/>
    <property type="match status" value="1"/>
</dbReference>
<evidence type="ECO:0000313" key="3">
    <source>
        <dbReference type="Proteomes" id="UP000648257"/>
    </source>
</evidence>
<dbReference type="SUPFAM" id="SSF46785">
    <property type="entry name" value="Winged helix' DNA-binding domain"/>
    <property type="match status" value="1"/>
</dbReference>
<dbReference type="Pfam" id="PF12840">
    <property type="entry name" value="HTH_20"/>
    <property type="match status" value="1"/>
</dbReference>
<dbReference type="EMBL" id="JACOFW010000013">
    <property type="protein sequence ID" value="MBC3808103.1"/>
    <property type="molecule type" value="Genomic_DNA"/>
</dbReference>
<keyword evidence="3" id="KW-1185">Reference proteome</keyword>
<organism evidence="2 3">
    <name type="scientific">Undibacterium seohonense</name>
    <dbReference type="NCBI Taxonomy" id="1344950"/>
    <lineage>
        <taxon>Bacteria</taxon>
        <taxon>Pseudomonadati</taxon>
        <taxon>Pseudomonadota</taxon>
        <taxon>Betaproteobacteria</taxon>
        <taxon>Burkholderiales</taxon>
        <taxon>Oxalobacteraceae</taxon>
        <taxon>Undibacterium</taxon>
    </lineage>
</organism>
<dbReference type="SMART" id="SM00418">
    <property type="entry name" value="HTH_ARSR"/>
    <property type="match status" value="1"/>
</dbReference>
<proteinExistence type="predicted"/>
<dbReference type="NCBIfam" id="NF033788">
    <property type="entry name" value="HTH_metalloreg"/>
    <property type="match status" value="1"/>
</dbReference>
<feature type="domain" description="HTH arsR-type" evidence="1">
    <location>
        <begin position="1"/>
        <end position="93"/>
    </location>
</feature>
<name>A0ABR6X644_9BURK</name>
<dbReference type="Proteomes" id="UP000648257">
    <property type="component" value="Unassembled WGS sequence"/>
</dbReference>
<comment type="caution">
    <text evidence="2">The sequence shown here is derived from an EMBL/GenBank/DDBJ whole genome shotgun (WGS) entry which is preliminary data.</text>
</comment>
<protein>
    <submittedName>
        <fullName evidence="2">Helix-turn-helix transcriptional regulator</fullName>
    </submittedName>
</protein>
<accession>A0ABR6X644</accession>
<sequence length="128" mass="14394">MQDQLSLTFSALADPTRRAILAQLSHGEANVSDLARPFLNDMSLPAVTKHLKVLETAGLITKTRDAQCRPCKLNGENLKLAADWVDQYRVFWEQSFDRLDLYLQTITAEKKGKKNVRKSKSTSTAKSE</sequence>
<evidence type="ECO:0000259" key="1">
    <source>
        <dbReference type="PROSITE" id="PS50987"/>
    </source>
</evidence>
<dbReference type="PANTHER" id="PTHR38600">
    <property type="entry name" value="TRANSCRIPTIONAL REGULATORY PROTEIN"/>
    <property type="match status" value="1"/>
</dbReference>
<dbReference type="PANTHER" id="PTHR38600:SF2">
    <property type="entry name" value="SLL0088 PROTEIN"/>
    <property type="match status" value="1"/>
</dbReference>
<evidence type="ECO:0000313" key="2">
    <source>
        <dbReference type="EMBL" id="MBC3808103.1"/>
    </source>
</evidence>